<evidence type="ECO:0000256" key="1">
    <source>
        <dbReference type="ARBA" id="ARBA00007177"/>
    </source>
</evidence>
<accession>R4JGD0</accession>
<protein>
    <submittedName>
        <fullName evidence="3">Urease accessory protein UreD</fullName>
    </submittedName>
</protein>
<dbReference type="Pfam" id="PF01774">
    <property type="entry name" value="UreD"/>
    <property type="match status" value="1"/>
</dbReference>
<evidence type="ECO:0000313" key="3">
    <source>
        <dbReference type="EMBL" id="AGK84835.1"/>
    </source>
</evidence>
<dbReference type="HAMAP" id="MF_01384">
    <property type="entry name" value="UreD"/>
    <property type="match status" value="1"/>
</dbReference>
<reference evidence="3" key="1">
    <citation type="journal article" date="2013" name="Appl. Environ. Microbiol.">
        <title>Functional screening of a metagenomic library reveals operons responsible for enhanced intestinal colonization by gut commensal microbes.</title>
        <authorList>
            <person name="Yoon M.Y."/>
            <person name="Lee K.M."/>
            <person name="Yoon Y."/>
            <person name="Go J."/>
            <person name="Park Y."/>
            <person name="Cho Y.J."/>
            <person name="Tannock G.W."/>
            <person name="Yoon S.S."/>
        </authorList>
    </citation>
    <scope>NUCLEOTIDE SEQUENCE</scope>
</reference>
<dbReference type="PANTHER" id="PTHR33643:SF1">
    <property type="entry name" value="UREASE ACCESSORY PROTEIN D"/>
    <property type="match status" value="1"/>
</dbReference>
<comment type="similarity">
    <text evidence="1">Belongs to the UreD family.</text>
</comment>
<dbReference type="EMBL" id="KC595277">
    <property type="protein sequence ID" value="AGK84835.1"/>
    <property type="molecule type" value="Genomic_DNA"/>
</dbReference>
<dbReference type="InterPro" id="IPR002669">
    <property type="entry name" value="UreD"/>
</dbReference>
<proteinExistence type="inferred from homology"/>
<organism evidence="3">
    <name type="scientific">uncultured bacterium BAC25G1</name>
    <dbReference type="NCBI Taxonomy" id="1329523"/>
    <lineage>
        <taxon>Bacteria</taxon>
        <taxon>environmental samples</taxon>
    </lineage>
</organism>
<gene>
    <name evidence="3" type="ORF">metaSSY_00810</name>
</gene>
<dbReference type="AlphaFoldDB" id="R4JGD0"/>
<evidence type="ECO:0000256" key="2">
    <source>
        <dbReference type="ARBA" id="ARBA00023186"/>
    </source>
</evidence>
<dbReference type="GO" id="GO:0016151">
    <property type="term" value="F:nickel cation binding"/>
    <property type="evidence" value="ECO:0007669"/>
    <property type="project" value="InterPro"/>
</dbReference>
<sequence length="317" mass="36263">MISQKKEKTIAPEVDFSAAREMARYLKEPEAMYVGAPGKHGYLRLGFELDKEGKSILRDLDRRHPLIVQQELYFDEEMPEMPCVYILSSGGPNVDGDRYRQDITVKKDAYAWVSTGAATKLAEMRYNYSGLVQNIVLEDNAYLEFMPEPVIPCKHTRFISDTRLTVAENATVFYSEIFMGGRKYYNEGELFQYDILSVCSHGERPDGKQLFREKFVIDPAMEHPRNLGVMGRFDVFANVLVMTPKEKADEIYDRTEAFLDRSNMIAAGITRLPNDAGLLYKVLGMEPGPVKKMVRSFCSTVRQVVKGHPVPEEFPWR</sequence>
<keyword evidence="2" id="KW-0143">Chaperone</keyword>
<name>R4JGD0_9BACT</name>
<dbReference type="PANTHER" id="PTHR33643">
    <property type="entry name" value="UREASE ACCESSORY PROTEIN D"/>
    <property type="match status" value="1"/>
</dbReference>